<dbReference type="STRING" id="395965.Msil_1615"/>
<evidence type="ECO:0000313" key="5">
    <source>
        <dbReference type="Proteomes" id="UP000002257"/>
    </source>
</evidence>
<organism evidence="4 5">
    <name type="scientific">Methylocella silvestris (strain DSM 15510 / CIP 108128 / LMG 27833 / NCIMB 13906 / BL2)</name>
    <dbReference type="NCBI Taxonomy" id="395965"/>
    <lineage>
        <taxon>Bacteria</taxon>
        <taxon>Pseudomonadati</taxon>
        <taxon>Pseudomonadota</taxon>
        <taxon>Alphaproteobacteria</taxon>
        <taxon>Hyphomicrobiales</taxon>
        <taxon>Beijerinckiaceae</taxon>
        <taxon>Methylocella</taxon>
    </lineage>
</organism>
<evidence type="ECO:0000313" key="4">
    <source>
        <dbReference type="EMBL" id="ACK50563.1"/>
    </source>
</evidence>
<gene>
    <name evidence="4" type="ordered locus">Msil_1615</name>
</gene>
<evidence type="ECO:0000259" key="3">
    <source>
        <dbReference type="Pfam" id="PF01326"/>
    </source>
</evidence>
<name>B8EI81_METSB</name>
<dbReference type="Gene3D" id="3.30.1490.20">
    <property type="entry name" value="ATP-grasp fold, A domain"/>
    <property type="match status" value="1"/>
</dbReference>
<dbReference type="GO" id="GO:0005524">
    <property type="term" value="F:ATP binding"/>
    <property type="evidence" value="ECO:0007669"/>
    <property type="project" value="InterPro"/>
</dbReference>
<keyword evidence="4" id="KW-0670">Pyruvate</keyword>
<keyword evidence="4" id="KW-0808">Transferase</keyword>
<dbReference type="Proteomes" id="UP000002257">
    <property type="component" value="Chromosome"/>
</dbReference>
<keyword evidence="5" id="KW-1185">Reference proteome</keyword>
<dbReference type="InterPro" id="IPR010121">
    <property type="entry name" value="Pyruvate_phosphate_dikinase"/>
</dbReference>
<sequence length="540" mass="56719">MIQQSFEPIFIGAAGTGDEAAAKDFGARELGSKAAMLWRMNALGFAVPPAFVLPTALCAPANAGEAPALRAIDEGLRAGVAFLEQATGRHFGDARRPLLVSVRSGAERSMPGMLETVLDVGLNAATLRGLIRLTGNPRLAFDSRRRFIESYCEVVGGVDPSALAQRLAAMMGEEDALNEAELDCEALERLVKDFEAIAARECEAPLPDDPFEQLAGAARAVYRSWDSPKAREYRRLNALEGLQGTAVTVQAMVFGNAGGQSGAGVAFSRNPSTGAKELYVDFLLDAQGEDVVSGRRTPGDAALLAARLPQVAQELGLAAARLEAEFKDVQDIEFTVEEGKLFFLQTRAAKRAPLAAVRIAADLKREGVIDAAAALQRIEGIDLAALGEQRFVGSAEAVAHATAAAQGVASGRAAFDSESAKELAAAGDPVILVRPDVATDDIAGFAAAAGVLTATGGRTAHAAVVARQMGKVCLVGCAALRVDPALHEARLGEHVVRQGDFLSLDGSSGEIFLGRREIVIERPDAELAEIASWREARKAS</sequence>
<dbReference type="eggNOG" id="COG1080">
    <property type="taxonomic scope" value="Bacteria"/>
</dbReference>
<dbReference type="OrthoDB" id="9765468at2"/>
<dbReference type="Gene3D" id="3.30.470.20">
    <property type="entry name" value="ATP-grasp fold, B domain"/>
    <property type="match status" value="1"/>
</dbReference>
<evidence type="ECO:0000256" key="1">
    <source>
        <dbReference type="SAM" id="Coils"/>
    </source>
</evidence>
<dbReference type="EC" id="2.7.9.1" evidence="4"/>
<dbReference type="InterPro" id="IPR018274">
    <property type="entry name" value="PEP_util_AS"/>
</dbReference>
<dbReference type="PANTHER" id="PTHR22931">
    <property type="entry name" value="PHOSPHOENOLPYRUVATE DIKINASE-RELATED"/>
    <property type="match status" value="1"/>
</dbReference>
<dbReference type="HOGENOM" id="CLU_015345_2_0_5"/>
<dbReference type="AlphaFoldDB" id="B8EI81"/>
<feature type="domain" description="PEP-utilising enzyme mobile" evidence="2">
    <location>
        <begin position="428"/>
        <end position="509"/>
    </location>
</feature>
<dbReference type="eggNOG" id="COG0574">
    <property type="taxonomic scope" value="Bacteria"/>
</dbReference>
<dbReference type="Gene3D" id="1.20.80.30">
    <property type="match status" value="1"/>
</dbReference>
<dbReference type="InterPro" id="IPR013815">
    <property type="entry name" value="ATP_grasp_subdomain_1"/>
</dbReference>
<evidence type="ECO:0000259" key="2">
    <source>
        <dbReference type="Pfam" id="PF00391"/>
    </source>
</evidence>
<proteinExistence type="predicted"/>
<dbReference type="Gene3D" id="3.50.30.10">
    <property type="entry name" value="Phosphohistidine domain"/>
    <property type="match status" value="1"/>
</dbReference>
<dbReference type="PANTHER" id="PTHR22931:SF9">
    <property type="entry name" value="PYRUVATE, PHOSPHATE DIKINASE 1, CHLOROPLASTIC"/>
    <property type="match status" value="1"/>
</dbReference>
<dbReference type="InterPro" id="IPR002192">
    <property type="entry name" value="PPDK_AMP/ATP-bd"/>
</dbReference>
<dbReference type="Pfam" id="PF01326">
    <property type="entry name" value="PPDK_N"/>
    <property type="match status" value="1"/>
</dbReference>
<feature type="domain" description="Pyruvate phosphate dikinase AMP/ATP-binding" evidence="3">
    <location>
        <begin position="75"/>
        <end position="302"/>
    </location>
</feature>
<protein>
    <submittedName>
        <fullName evidence="4">Pyruvate, phosphate dikinase</fullName>
        <ecNumber evidence="4">2.7.9.1</ecNumber>
    </submittedName>
</protein>
<keyword evidence="1" id="KW-0175">Coiled coil</keyword>
<dbReference type="InterPro" id="IPR008279">
    <property type="entry name" value="PEP-util_enz_mobile_dom"/>
</dbReference>
<dbReference type="InterPro" id="IPR036637">
    <property type="entry name" value="Phosphohistidine_dom_sf"/>
</dbReference>
<keyword evidence="4" id="KW-0418">Kinase</keyword>
<dbReference type="GO" id="GO:0016301">
    <property type="term" value="F:kinase activity"/>
    <property type="evidence" value="ECO:0007669"/>
    <property type="project" value="UniProtKB-KW"/>
</dbReference>
<dbReference type="Gene3D" id="1.10.189.10">
    <property type="entry name" value="Pyruvate Phosphate Dikinase, domain 2"/>
    <property type="match status" value="1"/>
</dbReference>
<dbReference type="Pfam" id="PF00391">
    <property type="entry name" value="PEP-utilizers"/>
    <property type="match status" value="1"/>
</dbReference>
<dbReference type="PROSITE" id="PS00370">
    <property type="entry name" value="PEP_ENZYMES_PHOS_SITE"/>
    <property type="match status" value="1"/>
</dbReference>
<dbReference type="SUPFAM" id="SSF56059">
    <property type="entry name" value="Glutathione synthetase ATP-binding domain-like"/>
    <property type="match status" value="1"/>
</dbReference>
<dbReference type="RefSeq" id="WP_012590633.1">
    <property type="nucleotide sequence ID" value="NC_011666.1"/>
</dbReference>
<dbReference type="EMBL" id="CP001280">
    <property type="protein sequence ID" value="ACK50563.1"/>
    <property type="molecule type" value="Genomic_DNA"/>
</dbReference>
<dbReference type="KEGG" id="msl:Msil_1615"/>
<accession>B8EI81</accession>
<feature type="coiled-coil region" evidence="1">
    <location>
        <begin position="170"/>
        <end position="197"/>
    </location>
</feature>
<dbReference type="SUPFAM" id="SSF52009">
    <property type="entry name" value="Phosphohistidine domain"/>
    <property type="match status" value="1"/>
</dbReference>
<reference evidence="4 5" key="1">
    <citation type="journal article" date="2010" name="J. Bacteriol.">
        <title>Complete genome sequence of the aerobic facultative methanotroph Methylocella silvestris BL2.</title>
        <authorList>
            <person name="Chen Y."/>
            <person name="Crombie A."/>
            <person name="Rahman M.T."/>
            <person name="Dedysh S.N."/>
            <person name="Liesack W."/>
            <person name="Stott M.B."/>
            <person name="Alam M."/>
            <person name="Theisen A.R."/>
            <person name="Murrell J.C."/>
            <person name="Dunfield P.F."/>
        </authorList>
    </citation>
    <scope>NUCLEOTIDE SEQUENCE [LARGE SCALE GENOMIC DNA]</scope>
    <source>
        <strain evidence="5">DSM 15510 / CIP 108128 / LMG 27833 / NCIMB 13906 / BL2</strain>
    </source>
</reference>
<dbReference type="GO" id="GO:0050242">
    <property type="term" value="F:pyruvate, phosphate dikinase activity"/>
    <property type="evidence" value="ECO:0007669"/>
    <property type="project" value="UniProtKB-EC"/>
</dbReference>